<dbReference type="AlphaFoldDB" id="A0AAV5ACN7"/>
<evidence type="ECO:0000313" key="2">
    <source>
        <dbReference type="Proteomes" id="UP001050691"/>
    </source>
</evidence>
<name>A0AAV5ACN7_9AGAM</name>
<dbReference type="EMBL" id="BPWL01000006">
    <property type="protein sequence ID" value="GJJ11223.1"/>
    <property type="molecule type" value="Genomic_DNA"/>
</dbReference>
<dbReference type="Proteomes" id="UP001050691">
    <property type="component" value="Unassembled WGS sequence"/>
</dbReference>
<keyword evidence="2" id="KW-1185">Reference proteome</keyword>
<organism evidence="1 2">
    <name type="scientific">Clathrus columnatus</name>
    <dbReference type="NCBI Taxonomy" id="1419009"/>
    <lineage>
        <taxon>Eukaryota</taxon>
        <taxon>Fungi</taxon>
        <taxon>Dikarya</taxon>
        <taxon>Basidiomycota</taxon>
        <taxon>Agaricomycotina</taxon>
        <taxon>Agaricomycetes</taxon>
        <taxon>Phallomycetidae</taxon>
        <taxon>Phallales</taxon>
        <taxon>Clathraceae</taxon>
        <taxon>Clathrus</taxon>
    </lineage>
</organism>
<sequence length="247" mass="28004">MGFVRMTVGPCREQVIDLRRLRKSPGSYKLDFTNGFHLTLTIEWLGKMIELPNETRNIPFKQSKSVEPADVSLYNTPGNQENEAAWLSFLSCIGSLRSLAEEFPEVTHIQTFEDQSYVAWALNILSVIPDETVAQSKYSNTVNELSQHLQEVYKCIIGTIIGANEVTQHQCQALLVLIEQTIESAYFVLELDRIKTVSTVRRGVDIAGKAKDLHEKLNHITRQTQVCLSHLNENRPGPASIQEIRFF</sequence>
<proteinExistence type="predicted"/>
<reference evidence="1" key="1">
    <citation type="submission" date="2021-10" db="EMBL/GenBank/DDBJ databases">
        <title>De novo Genome Assembly of Clathrus columnatus (Basidiomycota, Fungi) Using Illumina and Nanopore Sequence Data.</title>
        <authorList>
            <person name="Ogiso-Tanaka E."/>
            <person name="Itagaki H."/>
            <person name="Hosoya T."/>
            <person name="Hosaka K."/>
        </authorList>
    </citation>
    <scope>NUCLEOTIDE SEQUENCE</scope>
    <source>
        <strain evidence="1">MO-923</strain>
    </source>
</reference>
<evidence type="ECO:0000313" key="1">
    <source>
        <dbReference type="EMBL" id="GJJ11223.1"/>
    </source>
</evidence>
<accession>A0AAV5ACN7</accession>
<comment type="caution">
    <text evidence="1">The sequence shown here is derived from an EMBL/GenBank/DDBJ whole genome shotgun (WGS) entry which is preliminary data.</text>
</comment>
<protein>
    <submittedName>
        <fullName evidence="1">Uncharacterized protein</fullName>
    </submittedName>
</protein>
<gene>
    <name evidence="1" type="ORF">Clacol_005455</name>
</gene>